<dbReference type="InterPro" id="IPR050266">
    <property type="entry name" value="AB_hydrolase_sf"/>
</dbReference>
<evidence type="ECO:0000313" key="2">
    <source>
        <dbReference type="EMBL" id="SMX30451.1"/>
    </source>
</evidence>
<dbReference type="RefSeq" id="WP_099249542.1">
    <property type="nucleotide sequence ID" value="NZ_FXXP01000005.1"/>
</dbReference>
<dbReference type="EC" id="3.1.1.3" evidence="2"/>
<evidence type="ECO:0000259" key="1">
    <source>
        <dbReference type="Pfam" id="PF00561"/>
    </source>
</evidence>
<dbReference type="GO" id="GO:0046464">
    <property type="term" value="P:acylglycerol catabolic process"/>
    <property type="evidence" value="ECO:0007669"/>
    <property type="project" value="TreeGrafter"/>
</dbReference>
<reference evidence="3" key="1">
    <citation type="submission" date="2017-05" db="EMBL/GenBank/DDBJ databases">
        <authorList>
            <person name="Rodrigo-Torres L."/>
            <person name="Arahal R. D."/>
            <person name="Lucena T."/>
        </authorList>
    </citation>
    <scope>NUCLEOTIDE SEQUENCE [LARGE SCALE GENOMIC DNA]</scope>
    <source>
        <strain evidence="3">CECT 8649</strain>
    </source>
</reference>
<organism evidence="2 3">
    <name type="scientific">Pelagimonas phthalicica</name>
    <dbReference type="NCBI Taxonomy" id="1037362"/>
    <lineage>
        <taxon>Bacteria</taxon>
        <taxon>Pseudomonadati</taxon>
        <taxon>Pseudomonadota</taxon>
        <taxon>Alphaproteobacteria</taxon>
        <taxon>Rhodobacterales</taxon>
        <taxon>Roseobacteraceae</taxon>
        <taxon>Pelagimonas</taxon>
    </lineage>
</organism>
<dbReference type="PRINTS" id="PR00111">
    <property type="entry name" value="ABHYDROLASE"/>
</dbReference>
<dbReference type="Proteomes" id="UP000225972">
    <property type="component" value="Unassembled WGS sequence"/>
</dbReference>
<gene>
    <name evidence="2" type="primary">lip1</name>
    <name evidence="2" type="ORF">TRP8649_04595</name>
</gene>
<evidence type="ECO:0000313" key="3">
    <source>
        <dbReference type="Proteomes" id="UP000225972"/>
    </source>
</evidence>
<dbReference type="PANTHER" id="PTHR43798">
    <property type="entry name" value="MONOACYLGLYCEROL LIPASE"/>
    <property type="match status" value="1"/>
</dbReference>
<accession>A0A238JIE4</accession>
<feature type="domain" description="AB hydrolase-1" evidence="1">
    <location>
        <begin position="62"/>
        <end position="292"/>
    </location>
</feature>
<dbReference type="Gene3D" id="3.40.50.1820">
    <property type="entry name" value="alpha/beta hydrolase"/>
    <property type="match status" value="1"/>
</dbReference>
<dbReference type="SUPFAM" id="SSF53474">
    <property type="entry name" value="alpha/beta-Hydrolases"/>
    <property type="match status" value="1"/>
</dbReference>
<keyword evidence="3" id="KW-1185">Reference proteome</keyword>
<dbReference type="AlphaFoldDB" id="A0A238JIE4"/>
<protein>
    <submittedName>
        <fullName evidence="2">Lipase 1</fullName>
        <ecNumber evidence="2">3.1.1.3</ecNumber>
    </submittedName>
</protein>
<dbReference type="EMBL" id="FXXP01000005">
    <property type="protein sequence ID" value="SMX30451.1"/>
    <property type="molecule type" value="Genomic_DNA"/>
</dbReference>
<name>A0A238JIE4_9RHOB</name>
<dbReference type="InterPro" id="IPR000639">
    <property type="entry name" value="Epox_hydrolase-like"/>
</dbReference>
<dbReference type="GO" id="GO:0016020">
    <property type="term" value="C:membrane"/>
    <property type="evidence" value="ECO:0007669"/>
    <property type="project" value="TreeGrafter"/>
</dbReference>
<dbReference type="PRINTS" id="PR00412">
    <property type="entry name" value="EPOXHYDRLASE"/>
</dbReference>
<dbReference type="PANTHER" id="PTHR43798:SF5">
    <property type="entry name" value="MONOACYLGLYCEROL LIPASE ABHD6"/>
    <property type="match status" value="1"/>
</dbReference>
<dbReference type="GO" id="GO:0047372">
    <property type="term" value="F:monoacylglycerol lipase activity"/>
    <property type="evidence" value="ECO:0007669"/>
    <property type="project" value="TreeGrafter"/>
</dbReference>
<dbReference type="InterPro" id="IPR000073">
    <property type="entry name" value="AB_hydrolase_1"/>
</dbReference>
<dbReference type="GO" id="GO:0004806">
    <property type="term" value="F:triacylglycerol lipase activity"/>
    <property type="evidence" value="ECO:0007669"/>
    <property type="project" value="UniProtKB-EC"/>
</dbReference>
<keyword evidence="2" id="KW-0378">Hydrolase</keyword>
<sequence length="306" mass="33494">MKRIVLSVVILLAGLFAASEIWPSKAAKVILSGLHLFTGMSPQQVETPIGPVGYLRGGSGETVVLLHGIFARKEHWLDMSRQVSGYDLVMLDLPGFGDNPVLDGAEYAYDRQVANVFATLDALGIKDFHLVGNSMGSQIATMMAAARPDQIKTISYIGSPVGVTAPTPSDMERVIAEGTAPLVVRTATQYQDRMAWLFPKEPFLPRPLAREWREAEITRADSNQMIWDRVNASLITPTDQIAPQLTVPSLVIWCRDDRIFHPTGAAVLDAALPDNTLITPSGCGHLPMLDRPKETGQELRAFLDKH</sequence>
<dbReference type="Pfam" id="PF00561">
    <property type="entry name" value="Abhydrolase_1"/>
    <property type="match status" value="1"/>
</dbReference>
<dbReference type="InterPro" id="IPR029058">
    <property type="entry name" value="AB_hydrolase_fold"/>
</dbReference>
<proteinExistence type="predicted"/>
<dbReference type="OrthoDB" id="9804723at2"/>